<keyword evidence="7" id="KW-1185">Reference proteome</keyword>
<dbReference type="EMBL" id="MCFE01000116">
    <property type="protein sequence ID" value="ORX98257.1"/>
    <property type="molecule type" value="Genomic_DNA"/>
</dbReference>
<keyword evidence="3 5" id="KW-1133">Transmembrane helix</keyword>
<evidence type="ECO:0000256" key="3">
    <source>
        <dbReference type="ARBA" id="ARBA00022989"/>
    </source>
</evidence>
<gene>
    <name evidence="6" type="ORF">K493DRAFT_299998</name>
</gene>
<evidence type="ECO:0000256" key="1">
    <source>
        <dbReference type="ARBA" id="ARBA00004141"/>
    </source>
</evidence>
<keyword evidence="2 5" id="KW-0812">Transmembrane</keyword>
<proteinExistence type="predicted"/>
<dbReference type="OrthoDB" id="196103at2759"/>
<dbReference type="PANTHER" id="PTHR23294">
    <property type="entry name" value="ET TRANSLATION PRODUCT-RELATED"/>
    <property type="match status" value="1"/>
</dbReference>
<evidence type="ECO:0000313" key="7">
    <source>
        <dbReference type="Proteomes" id="UP000193498"/>
    </source>
</evidence>
<dbReference type="PANTHER" id="PTHR23294:SF59">
    <property type="entry name" value="UNC93-LIKE PROTEIN C922.05C"/>
    <property type="match status" value="1"/>
</dbReference>
<dbReference type="Proteomes" id="UP000193498">
    <property type="component" value="Unassembled WGS sequence"/>
</dbReference>
<dbReference type="AlphaFoldDB" id="A0A1Y1YJP6"/>
<feature type="transmembrane region" description="Helical" evidence="5">
    <location>
        <begin position="21"/>
        <end position="54"/>
    </location>
</feature>
<evidence type="ECO:0000256" key="4">
    <source>
        <dbReference type="ARBA" id="ARBA00023136"/>
    </source>
</evidence>
<keyword evidence="4 5" id="KW-0472">Membrane</keyword>
<organism evidence="6 7">
    <name type="scientific">Basidiobolus meristosporus CBS 931.73</name>
    <dbReference type="NCBI Taxonomy" id="1314790"/>
    <lineage>
        <taxon>Eukaryota</taxon>
        <taxon>Fungi</taxon>
        <taxon>Fungi incertae sedis</taxon>
        <taxon>Zoopagomycota</taxon>
        <taxon>Entomophthoromycotina</taxon>
        <taxon>Basidiobolomycetes</taxon>
        <taxon>Basidiobolales</taxon>
        <taxon>Basidiobolaceae</taxon>
        <taxon>Basidiobolus</taxon>
    </lineage>
</organism>
<protein>
    <submittedName>
        <fullName evidence="6">Uncharacterized protein</fullName>
    </submittedName>
</protein>
<reference evidence="6 7" key="1">
    <citation type="submission" date="2016-07" db="EMBL/GenBank/DDBJ databases">
        <title>Pervasive Adenine N6-methylation of Active Genes in Fungi.</title>
        <authorList>
            <consortium name="DOE Joint Genome Institute"/>
            <person name="Mondo S.J."/>
            <person name="Dannebaum R.O."/>
            <person name="Kuo R.C."/>
            <person name="Labutti K."/>
            <person name="Haridas S."/>
            <person name="Kuo A."/>
            <person name="Salamov A."/>
            <person name="Ahrendt S.R."/>
            <person name="Lipzen A."/>
            <person name="Sullivan W."/>
            <person name="Andreopoulos W.B."/>
            <person name="Clum A."/>
            <person name="Lindquist E."/>
            <person name="Daum C."/>
            <person name="Ramamoorthy G.K."/>
            <person name="Gryganskyi A."/>
            <person name="Culley D."/>
            <person name="Magnuson J.K."/>
            <person name="James T.Y."/>
            <person name="O'Malley M.A."/>
            <person name="Stajich J.E."/>
            <person name="Spatafora J.W."/>
            <person name="Visel A."/>
            <person name="Grigoriev I.V."/>
        </authorList>
    </citation>
    <scope>NUCLEOTIDE SEQUENCE [LARGE SCALE GENOMIC DNA]</scope>
    <source>
        <strain evidence="6 7">CBS 931.73</strain>
    </source>
</reference>
<sequence>MFNGMGASGQMNSSTAKNGNIALYTTFAIFGGGFYNILSARICLLLGGLTYALYTGSLLIRDAGSRVMVEKFENVSQSYSVTFGDINGVLFNLRTRSFNNAFYWAFQMLGAFLLGSFLNCKRFGHRTKAMYGLYGVFAVIVIVWGGDLAMPIQYTREPVAQNPPDVDFIRNPGAFWPKWVLYSLYRLLDAATQSYAYWIMGTLTNDSTILARYSGYYKGM</sequence>
<comment type="caution">
    <text evidence="6">The sequence shown here is derived from an EMBL/GenBank/DDBJ whole genome shotgun (WGS) entry which is preliminary data.</text>
</comment>
<feature type="transmembrane region" description="Helical" evidence="5">
    <location>
        <begin position="101"/>
        <end position="119"/>
    </location>
</feature>
<comment type="subcellular location">
    <subcellularLocation>
        <location evidence="1">Membrane</location>
        <topology evidence="1">Multi-pass membrane protein</topology>
    </subcellularLocation>
</comment>
<dbReference type="GO" id="GO:0016020">
    <property type="term" value="C:membrane"/>
    <property type="evidence" value="ECO:0007669"/>
    <property type="project" value="UniProtKB-SubCell"/>
</dbReference>
<evidence type="ECO:0000256" key="2">
    <source>
        <dbReference type="ARBA" id="ARBA00022692"/>
    </source>
</evidence>
<evidence type="ECO:0000313" key="6">
    <source>
        <dbReference type="EMBL" id="ORX98257.1"/>
    </source>
</evidence>
<feature type="transmembrane region" description="Helical" evidence="5">
    <location>
        <begin position="131"/>
        <end position="152"/>
    </location>
</feature>
<dbReference type="InterPro" id="IPR051617">
    <property type="entry name" value="UNC-93-like_regulator"/>
</dbReference>
<name>A0A1Y1YJP6_9FUNG</name>
<accession>A0A1Y1YJP6</accession>
<dbReference type="InParanoid" id="A0A1Y1YJP6"/>
<evidence type="ECO:0000256" key="5">
    <source>
        <dbReference type="SAM" id="Phobius"/>
    </source>
</evidence>